<organism evidence="6 7">
    <name type="scientific">Penicillium angulare</name>
    <dbReference type="NCBI Taxonomy" id="116970"/>
    <lineage>
        <taxon>Eukaryota</taxon>
        <taxon>Fungi</taxon>
        <taxon>Dikarya</taxon>
        <taxon>Ascomycota</taxon>
        <taxon>Pezizomycotina</taxon>
        <taxon>Eurotiomycetes</taxon>
        <taxon>Eurotiomycetidae</taxon>
        <taxon>Eurotiales</taxon>
        <taxon>Aspergillaceae</taxon>
        <taxon>Penicillium</taxon>
    </lineage>
</organism>
<dbReference type="GO" id="GO:0003677">
    <property type="term" value="F:DNA binding"/>
    <property type="evidence" value="ECO:0007669"/>
    <property type="project" value="UniProtKB-KW"/>
</dbReference>
<keyword evidence="4" id="KW-0539">Nucleus</keyword>
<accession>A0A9W9EG53</accession>
<dbReference type="SUPFAM" id="SSF57701">
    <property type="entry name" value="Zn2/Cys6 DNA-binding domain"/>
    <property type="match status" value="1"/>
</dbReference>
<dbReference type="GO" id="GO:0000981">
    <property type="term" value="F:DNA-binding transcription factor activity, RNA polymerase II-specific"/>
    <property type="evidence" value="ECO:0007669"/>
    <property type="project" value="InterPro"/>
</dbReference>
<dbReference type="PROSITE" id="PS50048">
    <property type="entry name" value="ZN2_CY6_FUNGAL_2"/>
    <property type="match status" value="1"/>
</dbReference>
<dbReference type="CDD" id="cd00067">
    <property type="entry name" value="GAL4"/>
    <property type="match status" value="1"/>
</dbReference>
<dbReference type="SMART" id="SM00066">
    <property type="entry name" value="GAL4"/>
    <property type="match status" value="1"/>
</dbReference>
<evidence type="ECO:0000259" key="5">
    <source>
        <dbReference type="PROSITE" id="PS50048"/>
    </source>
</evidence>
<comment type="caution">
    <text evidence="6">The sequence shown here is derived from an EMBL/GenBank/DDBJ whole genome shotgun (WGS) entry which is preliminary data.</text>
</comment>
<evidence type="ECO:0000256" key="4">
    <source>
        <dbReference type="ARBA" id="ARBA00023242"/>
    </source>
</evidence>
<dbReference type="Pfam" id="PF00172">
    <property type="entry name" value="Zn_clus"/>
    <property type="match status" value="1"/>
</dbReference>
<dbReference type="AlphaFoldDB" id="A0A9W9EG53"/>
<keyword evidence="2" id="KW-0238">DNA-binding</keyword>
<dbReference type="Pfam" id="PF11951">
    <property type="entry name" value="Fungal_trans_2"/>
    <property type="match status" value="1"/>
</dbReference>
<evidence type="ECO:0000256" key="3">
    <source>
        <dbReference type="ARBA" id="ARBA00023163"/>
    </source>
</evidence>
<dbReference type="InterPro" id="IPR001138">
    <property type="entry name" value="Zn2Cys6_DnaBD"/>
</dbReference>
<dbReference type="OrthoDB" id="416217at2759"/>
<dbReference type="InterPro" id="IPR021858">
    <property type="entry name" value="Fun_TF"/>
</dbReference>
<dbReference type="Proteomes" id="UP001149165">
    <property type="component" value="Unassembled WGS sequence"/>
</dbReference>
<dbReference type="EMBL" id="JAPQKH010000011">
    <property type="protein sequence ID" value="KAJ5081139.1"/>
    <property type="molecule type" value="Genomic_DNA"/>
</dbReference>
<reference evidence="6" key="1">
    <citation type="submission" date="2022-11" db="EMBL/GenBank/DDBJ databases">
        <authorList>
            <person name="Petersen C."/>
        </authorList>
    </citation>
    <scope>NUCLEOTIDE SEQUENCE</scope>
    <source>
        <strain evidence="6">IBT 30069</strain>
    </source>
</reference>
<keyword evidence="1" id="KW-0805">Transcription regulation</keyword>
<name>A0A9W9EG53_9EURO</name>
<dbReference type="InterPro" id="IPR036864">
    <property type="entry name" value="Zn2-C6_fun-type_DNA-bd_sf"/>
</dbReference>
<sequence length="361" mass="41621">MPRKWHAKSRTGCKNCRTRKVKCDERHPSCLNCVKRGLQCSFLQAVDRPAPVIASSETLNLELLHHFTISTAATLNPDPQVRELWRSVIPQMAFTTDYILDGILAISALHIARYNSSRKNILLPYAIERHSLSLSKALPLIPLVTPQNSPSLFVFGMLTLFFNLARPIEDKDASAISNGVIPEWLYLMHGVDTVVMAERSILSSPVCLIFKTTWGSRDYWISHTPEKYQVLVELEGRICEFEEGEEKKRTLQDTIAALSRSYSFLYGRNFKDQDKLRGFYIWLYEVDSSFFDLVKKGDNGALCVLAFYAVLIKDLEKYWWMEGWAVHLIRGIYMLLDGEHRIWIRWAIEEIGWVPDTSWLL</sequence>
<evidence type="ECO:0000313" key="6">
    <source>
        <dbReference type="EMBL" id="KAJ5081139.1"/>
    </source>
</evidence>
<protein>
    <recommendedName>
        <fullName evidence="5">Zn(2)-C6 fungal-type domain-containing protein</fullName>
    </recommendedName>
</protein>
<gene>
    <name evidence="6" type="ORF">N7456_013377</name>
</gene>
<evidence type="ECO:0000256" key="2">
    <source>
        <dbReference type="ARBA" id="ARBA00023125"/>
    </source>
</evidence>
<dbReference type="Gene3D" id="4.10.240.10">
    <property type="entry name" value="Zn(2)-C6 fungal-type DNA-binding domain"/>
    <property type="match status" value="1"/>
</dbReference>
<dbReference type="GO" id="GO:0008270">
    <property type="term" value="F:zinc ion binding"/>
    <property type="evidence" value="ECO:0007669"/>
    <property type="project" value="InterPro"/>
</dbReference>
<evidence type="ECO:0000256" key="1">
    <source>
        <dbReference type="ARBA" id="ARBA00023015"/>
    </source>
</evidence>
<dbReference type="InterPro" id="IPR052400">
    <property type="entry name" value="Zn2-C6_fungal_TF"/>
</dbReference>
<keyword evidence="3" id="KW-0804">Transcription</keyword>
<dbReference type="PROSITE" id="PS00463">
    <property type="entry name" value="ZN2_CY6_FUNGAL_1"/>
    <property type="match status" value="1"/>
</dbReference>
<evidence type="ECO:0000313" key="7">
    <source>
        <dbReference type="Proteomes" id="UP001149165"/>
    </source>
</evidence>
<reference evidence="6" key="2">
    <citation type="journal article" date="2023" name="IMA Fungus">
        <title>Comparative genomic study of the Penicillium genus elucidates a diverse pangenome and 15 lateral gene transfer events.</title>
        <authorList>
            <person name="Petersen C."/>
            <person name="Sorensen T."/>
            <person name="Nielsen M.R."/>
            <person name="Sondergaard T.E."/>
            <person name="Sorensen J.L."/>
            <person name="Fitzpatrick D.A."/>
            <person name="Frisvad J.C."/>
            <person name="Nielsen K.L."/>
        </authorList>
    </citation>
    <scope>NUCLEOTIDE SEQUENCE</scope>
    <source>
        <strain evidence="6">IBT 30069</strain>
    </source>
</reference>
<feature type="domain" description="Zn(2)-C6 fungal-type" evidence="5">
    <location>
        <begin position="12"/>
        <end position="42"/>
    </location>
</feature>
<proteinExistence type="predicted"/>
<keyword evidence="7" id="KW-1185">Reference proteome</keyword>
<dbReference type="PANTHER" id="PTHR47657:SF7">
    <property type="entry name" value="STEROL REGULATORY ELEMENT-BINDING PROTEIN ECM22"/>
    <property type="match status" value="1"/>
</dbReference>
<dbReference type="PANTHER" id="PTHR47657">
    <property type="entry name" value="STEROL REGULATORY ELEMENT-BINDING PROTEIN ECM22"/>
    <property type="match status" value="1"/>
</dbReference>